<dbReference type="Proteomes" id="UP001596060">
    <property type="component" value="Unassembled WGS sequence"/>
</dbReference>
<keyword evidence="2" id="KW-1185">Reference proteome</keyword>
<protein>
    <submittedName>
        <fullName evidence="1">DUF2336 domain-containing protein</fullName>
    </submittedName>
</protein>
<gene>
    <name evidence="1" type="ORF">ACFPN9_08900</name>
</gene>
<dbReference type="Pfam" id="PF10098">
    <property type="entry name" value="DUF2336"/>
    <property type="match status" value="1"/>
</dbReference>
<evidence type="ECO:0000313" key="2">
    <source>
        <dbReference type="Proteomes" id="UP001596060"/>
    </source>
</evidence>
<dbReference type="InterPro" id="IPR019285">
    <property type="entry name" value="DUF2336"/>
</dbReference>
<accession>A0ABW0P3I1</accession>
<evidence type="ECO:0000313" key="1">
    <source>
        <dbReference type="EMBL" id="MFC5505374.1"/>
    </source>
</evidence>
<comment type="caution">
    <text evidence="1">The sequence shown here is derived from an EMBL/GenBank/DDBJ whole genome shotgun (WGS) entry which is preliminary data.</text>
</comment>
<reference evidence="2" key="1">
    <citation type="journal article" date="2019" name="Int. J. Syst. Evol. Microbiol.">
        <title>The Global Catalogue of Microorganisms (GCM) 10K type strain sequencing project: providing services to taxonomists for standard genome sequencing and annotation.</title>
        <authorList>
            <consortium name="The Broad Institute Genomics Platform"/>
            <consortium name="The Broad Institute Genome Sequencing Center for Infectious Disease"/>
            <person name="Wu L."/>
            <person name="Ma J."/>
        </authorList>
    </citation>
    <scope>NUCLEOTIDE SEQUENCE [LARGE SCALE GENOMIC DNA]</scope>
    <source>
        <strain evidence="2">CCUG 43117</strain>
    </source>
</reference>
<proteinExistence type="predicted"/>
<sequence>MSSVDALLRELEQTLINGSQSDRSSILTQITDLFVSAASGLQDEQIGLFDVVISQVSRDIEREARITLAERLAPVPNAPAGVISQLAMDEIAVAKPVLSTSKRLSNSDLLKISQAKGEEHMLAMTARDDLGESIADYLVLKGGRVVTRALAENTTAKLSTQAMGVLVMRAVTDHELQSALSVRHDLPPALSSQIIHLAKLSAQKRLKADLEPRLASEIDSAVEAGAKNVAAATQFSVGVTALDPDQEALQARADAGTLTESDVLGLVQSGDANKAICAFAAIAGIAVSTAHQVIHGTDENSLLLVTRALGWSWETVRAMLSLRSTGRSELQLQRAKKSFEALKPETGAQVLAFLRNS</sequence>
<dbReference type="RefSeq" id="WP_377816489.1">
    <property type="nucleotide sequence ID" value="NZ_JBHSLU010000017.1"/>
</dbReference>
<dbReference type="EMBL" id="JBHSLU010000017">
    <property type="protein sequence ID" value="MFC5505374.1"/>
    <property type="molecule type" value="Genomic_DNA"/>
</dbReference>
<organism evidence="1 2">
    <name type="scientific">Bosea massiliensis</name>
    <dbReference type="NCBI Taxonomy" id="151419"/>
    <lineage>
        <taxon>Bacteria</taxon>
        <taxon>Pseudomonadati</taxon>
        <taxon>Pseudomonadota</taxon>
        <taxon>Alphaproteobacteria</taxon>
        <taxon>Hyphomicrobiales</taxon>
        <taxon>Boseaceae</taxon>
        <taxon>Bosea</taxon>
    </lineage>
</organism>
<name>A0ABW0P3I1_9HYPH</name>